<dbReference type="Pfam" id="PF06863">
    <property type="entry name" value="DUF1254"/>
    <property type="match status" value="1"/>
</dbReference>
<dbReference type="PANTHER" id="PTHR36509">
    <property type="entry name" value="BLL3101 PROTEIN"/>
    <property type="match status" value="1"/>
</dbReference>
<dbReference type="InterPro" id="IPR037049">
    <property type="entry name" value="DUF1214_C_sf"/>
</dbReference>
<organism evidence="3 4">
    <name type="scientific">Nocardia bhagyanarayanae</name>
    <dbReference type="NCBI Taxonomy" id="1215925"/>
    <lineage>
        <taxon>Bacteria</taxon>
        <taxon>Bacillati</taxon>
        <taxon>Actinomycetota</taxon>
        <taxon>Actinomycetes</taxon>
        <taxon>Mycobacteriales</taxon>
        <taxon>Nocardiaceae</taxon>
        <taxon>Nocardia</taxon>
    </lineage>
</organism>
<dbReference type="InterPro" id="IPR037050">
    <property type="entry name" value="DUF1254_sf"/>
</dbReference>
<dbReference type="Gene3D" id="2.60.40.1610">
    <property type="entry name" value="Domain of unknown function DUF1254"/>
    <property type="match status" value="1"/>
</dbReference>
<dbReference type="EMBL" id="VFPG01000002">
    <property type="protein sequence ID" value="TQM25399.1"/>
    <property type="molecule type" value="Genomic_DNA"/>
</dbReference>
<reference evidence="3 4" key="1">
    <citation type="submission" date="2019-06" db="EMBL/GenBank/DDBJ databases">
        <title>Sequencing the genomes of 1000 actinobacteria strains.</title>
        <authorList>
            <person name="Klenk H.-P."/>
        </authorList>
    </citation>
    <scope>NUCLEOTIDE SEQUENCE [LARGE SCALE GENOMIC DNA]</scope>
    <source>
        <strain evidence="3 4">DSM 103495</strain>
    </source>
</reference>
<gene>
    <name evidence="3" type="ORF">FB390_5547</name>
</gene>
<evidence type="ECO:0000259" key="1">
    <source>
        <dbReference type="Pfam" id="PF06742"/>
    </source>
</evidence>
<dbReference type="InterPro" id="IPR010621">
    <property type="entry name" value="DUF1214"/>
</dbReference>
<dbReference type="SUPFAM" id="SSF160935">
    <property type="entry name" value="VPA0735-like"/>
    <property type="match status" value="1"/>
</dbReference>
<evidence type="ECO:0000259" key="2">
    <source>
        <dbReference type="Pfam" id="PF06863"/>
    </source>
</evidence>
<evidence type="ECO:0000313" key="3">
    <source>
        <dbReference type="EMBL" id="TQM25399.1"/>
    </source>
</evidence>
<evidence type="ECO:0000313" key="4">
    <source>
        <dbReference type="Proteomes" id="UP000316331"/>
    </source>
</evidence>
<dbReference type="InterPro" id="IPR010679">
    <property type="entry name" value="DUF1254"/>
</dbReference>
<name>A0A543EV00_9NOCA</name>
<dbReference type="Proteomes" id="UP000316331">
    <property type="component" value="Unassembled WGS sequence"/>
</dbReference>
<dbReference type="OrthoDB" id="40820at2"/>
<dbReference type="Pfam" id="PF06742">
    <property type="entry name" value="DUF1214"/>
    <property type="match status" value="1"/>
</dbReference>
<sequence length="475" mass="51540">MNEWDGAHSSGAGRKITRRTVLGWATTAAVGLAACDRAAEEDPAVRSEADLIANEAYVFGYPLVLMHATRDAALKSTPINRFQHAESLPTPDRRDVVRMNLDTLYSTAWLDLSRGPIVLQVPATDPGRYWLMQIMDAWTNTIHNPSSVRPQVRPGVPTPPFTYVITGPNWSGALPEDLTPLPTPTPTVWILGRIQVNGAADIPAVRDIQRGIRLAPLDDWVARRVAPADPVEPAEPSKPPAEQVDDMDARDFFDQLCVLMDTDPPAPADEPAMARFAEIGIAPGGSVRGLSDADLADAATDAKHTIDVYVDPQTRIINDWTFDPRIGTYGTDYLHRASVARHNLGANLAEDAIYPTYYGTADDNGTPARFRLRFAAGQTPPVDAFWSLTAYGEDDYLVPNPAGIYAVGHQVPVVPGLDGSIELAIQHDDPGSAVPQGNWLPIPSEGPFSLAMRLFAPRPEAIAGRWQPPPVTLLP</sequence>
<dbReference type="RefSeq" id="WP_141812125.1">
    <property type="nucleotide sequence ID" value="NZ_VFPG01000002.1"/>
</dbReference>
<evidence type="ECO:0008006" key="5">
    <source>
        <dbReference type="Google" id="ProtNLM"/>
    </source>
</evidence>
<feature type="domain" description="DUF1254" evidence="2">
    <location>
        <begin position="79"/>
        <end position="216"/>
    </location>
</feature>
<dbReference type="Gene3D" id="2.60.120.600">
    <property type="entry name" value="Domain of unknown function DUF1214, C-terminal domain"/>
    <property type="match status" value="1"/>
</dbReference>
<feature type="domain" description="DUF1214" evidence="1">
    <location>
        <begin position="352"/>
        <end position="458"/>
    </location>
</feature>
<dbReference type="PANTHER" id="PTHR36509:SF2">
    <property type="entry name" value="BLL3101 PROTEIN"/>
    <property type="match status" value="1"/>
</dbReference>
<keyword evidence="4" id="KW-1185">Reference proteome</keyword>
<protein>
    <recommendedName>
        <fullName evidence="5">DUF1254 domain-containing protein</fullName>
    </recommendedName>
</protein>
<accession>A0A543EV00</accession>
<comment type="caution">
    <text evidence="3">The sequence shown here is derived from an EMBL/GenBank/DDBJ whole genome shotgun (WGS) entry which is preliminary data.</text>
</comment>
<proteinExistence type="predicted"/>
<dbReference type="AlphaFoldDB" id="A0A543EV00"/>